<dbReference type="EMBL" id="JACSPO010000010">
    <property type="protein sequence ID" value="MBD8063392.1"/>
    <property type="molecule type" value="Genomic_DNA"/>
</dbReference>
<gene>
    <name evidence="2" type="ORF">H9624_13790</name>
</gene>
<feature type="domain" description="Polysaccharide pyruvyl transferase" evidence="1">
    <location>
        <begin position="79"/>
        <end position="323"/>
    </location>
</feature>
<proteinExistence type="predicted"/>
<dbReference type="Pfam" id="PF04230">
    <property type="entry name" value="PS_pyruv_trans"/>
    <property type="match status" value="1"/>
</dbReference>
<accession>A0ABR8Z5D2</accession>
<evidence type="ECO:0000259" key="1">
    <source>
        <dbReference type="Pfam" id="PF04230"/>
    </source>
</evidence>
<sequence length="409" mass="44346">MSQRIGFTGPFSDVNFGDYAMLVNNYLDIAPDEAVLYAADSAFLHKVVDHYLSDSSPEVRPVDLRTGATEGLDLTDASLTPADALPMFTDPQALLDSVAALDVLVVNGGGYINGLWASPHRAPQLMQILGPVYAARRVGTPIVFTANGYGPFGAYEDFFFALLNDLPGVALHTRDDVYSPAHLRRLGVASERIQQVPDDLYFLSPGVPQARETDLPSEYVVIESYAPVEELAANLDTITRFVQTMRDVHGHAVVFLPLNLGRGGTDQAAFLAERVPDLHVVDIETHGFLPIETAAAVIGGASLVVSMRYHAAVLAIQLEVPVVSALRPVLGSRQYYHSKTYGLLAKALGPDIDQSLFLQNGMYEALDEVSSSFGALTSSQGRVIRSRKTGHDVTLKLERDALIRQIRGV</sequence>
<organism evidence="2 3">
    <name type="scientific">Oceanitalea stevensii</name>
    <dbReference type="NCBI Taxonomy" id="2763072"/>
    <lineage>
        <taxon>Bacteria</taxon>
        <taxon>Bacillati</taxon>
        <taxon>Actinomycetota</taxon>
        <taxon>Actinomycetes</taxon>
        <taxon>Micrococcales</taxon>
        <taxon>Bogoriellaceae</taxon>
        <taxon>Georgenia</taxon>
    </lineage>
</organism>
<dbReference type="PANTHER" id="PTHR36836:SF1">
    <property type="entry name" value="COLANIC ACID BIOSYNTHESIS PROTEIN WCAK"/>
    <property type="match status" value="1"/>
</dbReference>
<evidence type="ECO:0000313" key="2">
    <source>
        <dbReference type="EMBL" id="MBD8063392.1"/>
    </source>
</evidence>
<keyword evidence="2" id="KW-0808">Transferase</keyword>
<protein>
    <submittedName>
        <fullName evidence="2">Polysaccharide pyruvyl transferase family protein</fullName>
    </submittedName>
</protein>
<evidence type="ECO:0000313" key="3">
    <source>
        <dbReference type="Proteomes" id="UP000661894"/>
    </source>
</evidence>
<comment type="caution">
    <text evidence="2">The sequence shown here is derived from an EMBL/GenBank/DDBJ whole genome shotgun (WGS) entry which is preliminary data.</text>
</comment>
<dbReference type="InterPro" id="IPR007345">
    <property type="entry name" value="Polysacch_pyruvyl_Trfase"/>
</dbReference>
<dbReference type="GO" id="GO:0016740">
    <property type="term" value="F:transferase activity"/>
    <property type="evidence" value="ECO:0007669"/>
    <property type="project" value="UniProtKB-KW"/>
</dbReference>
<dbReference type="PANTHER" id="PTHR36836">
    <property type="entry name" value="COLANIC ACID BIOSYNTHESIS PROTEIN WCAK"/>
    <property type="match status" value="1"/>
</dbReference>
<dbReference type="Proteomes" id="UP000661894">
    <property type="component" value="Unassembled WGS sequence"/>
</dbReference>
<dbReference type="RefSeq" id="WP_251840490.1">
    <property type="nucleotide sequence ID" value="NZ_JACSPO010000010.1"/>
</dbReference>
<name>A0ABR8Z5D2_9MICO</name>
<reference evidence="2 3" key="1">
    <citation type="submission" date="2020-08" db="EMBL/GenBank/DDBJ databases">
        <title>A Genomic Blueprint of the Chicken Gut Microbiome.</title>
        <authorList>
            <person name="Gilroy R."/>
            <person name="Ravi A."/>
            <person name="Getino M."/>
            <person name="Pursley I."/>
            <person name="Horton D.L."/>
            <person name="Alikhan N.-F."/>
            <person name="Baker D."/>
            <person name="Gharbi K."/>
            <person name="Hall N."/>
            <person name="Watson M."/>
            <person name="Adriaenssens E.M."/>
            <person name="Foster-Nyarko E."/>
            <person name="Jarju S."/>
            <person name="Secka A."/>
            <person name="Antonio M."/>
            <person name="Oren A."/>
            <person name="Chaudhuri R."/>
            <person name="La Ragione R.M."/>
            <person name="Hildebrand F."/>
            <person name="Pallen M.J."/>
        </authorList>
    </citation>
    <scope>NUCLEOTIDE SEQUENCE [LARGE SCALE GENOMIC DNA]</scope>
    <source>
        <strain evidence="2 3">Sa1BUA1</strain>
    </source>
</reference>
<keyword evidence="3" id="KW-1185">Reference proteome</keyword>